<dbReference type="OrthoDB" id="6157729at2759"/>
<keyword evidence="1" id="KW-0175">Coiled coil</keyword>
<proteinExistence type="predicted"/>
<reference evidence="3" key="1">
    <citation type="journal article" date="2019" name="bioRxiv">
        <title>The Genome of the Zebra Mussel, Dreissena polymorpha: A Resource for Invasive Species Research.</title>
        <authorList>
            <person name="McCartney M.A."/>
            <person name="Auch B."/>
            <person name="Kono T."/>
            <person name="Mallez S."/>
            <person name="Zhang Y."/>
            <person name="Obille A."/>
            <person name="Becker A."/>
            <person name="Abrahante J.E."/>
            <person name="Garbe J."/>
            <person name="Badalamenti J.P."/>
            <person name="Herman A."/>
            <person name="Mangelson H."/>
            <person name="Liachko I."/>
            <person name="Sullivan S."/>
            <person name="Sone E.D."/>
            <person name="Koren S."/>
            <person name="Silverstein K.A.T."/>
            <person name="Beckman K.B."/>
            <person name="Gohl D.M."/>
        </authorList>
    </citation>
    <scope>NUCLEOTIDE SEQUENCE</scope>
    <source>
        <strain evidence="3">Duluth1</strain>
        <tissue evidence="3">Whole animal</tissue>
    </source>
</reference>
<keyword evidence="4" id="KW-1185">Reference proteome</keyword>
<evidence type="ECO:0000313" key="4">
    <source>
        <dbReference type="Proteomes" id="UP000828390"/>
    </source>
</evidence>
<evidence type="ECO:0000259" key="2">
    <source>
        <dbReference type="Pfam" id="PF16026"/>
    </source>
</evidence>
<feature type="coiled-coil region" evidence="1">
    <location>
        <begin position="57"/>
        <end position="91"/>
    </location>
</feature>
<dbReference type="AlphaFoldDB" id="A0A9D4D2S6"/>
<organism evidence="3 4">
    <name type="scientific">Dreissena polymorpha</name>
    <name type="common">Zebra mussel</name>
    <name type="synonym">Mytilus polymorpha</name>
    <dbReference type="NCBI Taxonomy" id="45954"/>
    <lineage>
        <taxon>Eukaryota</taxon>
        <taxon>Metazoa</taxon>
        <taxon>Spiralia</taxon>
        <taxon>Lophotrochozoa</taxon>
        <taxon>Mollusca</taxon>
        <taxon>Bivalvia</taxon>
        <taxon>Autobranchia</taxon>
        <taxon>Heteroconchia</taxon>
        <taxon>Euheterodonta</taxon>
        <taxon>Imparidentia</taxon>
        <taxon>Neoheterodontei</taxon>
        <taxon>Myida</taxon>
        <taxon>Dreissenoidea</taxon>
        <taxon>Dreissenidae</taxon>
        <taxon>Dreissena</taxon>
    </lineage>
</organism>
<evidence type="ECO:0000256" key="1">
    <source>
        <dbReference type="SAM" id="Coils"/>
    </source>
</evidence>
<dbReference type="EMBL" id="JAIWYP010000011">
    <property type="protein sequence ID" value="KAH3737747.1"/>
    <property type="molecule type" value="Genomic_DNA"/>
</dbReference>
<gene>
    <name evidence="3" type="ORF">DPMN_044341</name>
</gene>
<reference evidence="3" key="2">
    <citation type="submission" date="2020-11" db="EMBL/GenBank/DDBJ databases">
        <authorList>
            <person name="McCartney M.A."/>
            <person name="Auch B."/>
            <person name="Kono T."/>
            <person name="Mallez S."/>
            <person name="Becker A."/>
            <person name="Gohl D.M."/>
            <person name="Silverstein K.A.T."/>
            <person name="Koren S."/>
            <person name="Bechman K.B."/>
            <person name="Herman A."/>
            <person name="Abrahante J.E."/>
            <person name="Garbe J."/>
        </authorList>
    </citation>
    <scope>NUCLEOTIDE SEQUENCE</scope>
    <source>
        <strain evidence="3">Duluth1</strain>
        <tissue evidence="3">Whole animal</tissue>
    </source>
</reference>
<name>A0A9D4D2S6_DREPO</name>
<evidence type="ECO:0000313" key="3">
    <source>
        <dbReference type="EMBL" id="KAH3737747.1"/>
    </source>
</evidence>
<dbReference type="InterPro" id="IPR031981">
    <property type="entry name" value="MIEAP_C"/>
</dbReference>
<protein>
    <recommendedName>
        <fullName evidence="2">Mitochondria-eating protein C-terminal domain-containing protein</fullName>
    </recommendedName>
</protein>
<sequence>MDFGMQFTLSETLYGFVARLTLVRTLCGFIARLCYGCSTSISINEVTYTTGISDEPLPTWEQLLKNAKLEIKRLRQEKQLLESEKQDALTRLSQLMSSKLRDNNPNIADLSDTFRPTKIAELLTELYDNEWTDAFSVLGQQYTEKQGITFLLDIIMEAYVFCEKELTESWSHVQNHYLIENDTVTAKSLKDARKKKVLRHIDETERDFSTHLSTHYNEYPSFANNDAIKKYIMECVRLCLLMNANDPPVVIECPGWHPRIWKQAHTRMPMVNGKPTSGKAVVGIGIDEQPMPRQVFEKAVFKEYTCRGLYIEYIVWPITYLHRNGPLLAKGIAQGNNMQNSPHQNTELHCVVDVQK</sequence>
<feature type="domain" description="Mitochondria-eating protein C-terminal" evidence="2">
    <location>
        <begin position="115"/>
        <end position="253"/>
    </location>
</feature>
<comment type="caution">
    <text evidence="3">The sequence shown here is derived from an EMBL/GenBank/DDBJ whole genome shotgun (WGS) entry which is preliminary data.</text>
</comment>
<dbReference type="Pfam" id="PF16026">
    <property type="entry name" value="MIEAP"/>
    <property type="match status" value="1"/>
</dbReference>
<accession>A0A9D4D2S6</accession>
<dbReference type="Proteomes" id="UP000828390">
    <property type="component" value="Unassembled WGS sequence"/>
</dbReference>